<keyword evidence="1" id="KW-1133">Transmembrane helix</keyword>
<sequence length="269" mass="30477">MEILSVLKFEIHRNIKSILIFAGVIGGFILLMSSIFEPAFFAEYNDIMSTISPEVLELIGGIVDMSTFEGFFNLYIFEFAWMWYGLYIILIVAQDIPEELEKKTIDLVLSKPVKRWEFVVGKQLRHLMTILTVLVFSVVFTLFAILINPNIIVAEVDIGGFIVCFVWLGVLLFAIESTVVLISTIFDRKKSTAVGFAIVMGLWFLSAYSGSIPVDNIEYLSFFTYFDSRSVLIDQDFTGTLGNILILFGYSLILSLLANIYFTKRDIPV</sequence>
<feature type="transmembrane region" description="Helical" evidence="1">
    <location>
        <begin position="244"/>
        <end position="262"/>
    </location>
</feature>
<keyword evidence="3" id="KW-1185">Reference proteome</keyword>
<dbReference type="PANTHER" id="PTHR37305">
    <property type="entry name" value="INTEGRAL MEMBRANE PROTEIN-RELATED"/>
    <property type="match status" value="1"/>
</dbReference>
<keyword evidence="1" id="KW-0472">Membrane</keyword>
<protein>
    <recommendedName>
        <fullName evidence="4">ABC transporter permease</fullName>
    </recommendedName>
</protein>
<name>A0ABY6HME4_9ARCH</name>
<keyword evidence="1" id="KW-0812">Transmembrane</keyword>
<gene>
    <name evidence="2" type="ORF">NEF87_000871</name>
</gene>
<evidence type="ECO:0000313" key="3">
    <source>
        <dbReference type="Proteomes" id="UP001208689"/>
    </source>
</evidence>
<dbReference type="PANTHER" id="PTHR37305:SF1">
    <property type="entry name" value="MEMBRANE PROTEIN"/>
    <property type="match status" value="1"/>
</dbReference>
<organism evidence="2 3">
    <name type="scientific">Candidatus Lokiarchaeum ossiferum</name>
    <dbReference type="NCBI Taxonomy" id="2951803"/>
    <lineage>
        <taxon>Archaea</taxon>
        <taxon>Promethearchaeati</taxon>
        <taxon>Promethearchaeota</taxon>
        <taxon>Promethearchaeia</taxon>
        <taxon>Promethearchaeales</taxon>
        <taxon>Promethearchaeaceae</taxon>
        <taxon>Candidatus Lokiarchaeum</taxon>
    </lineage>
</organism>
<dbReference type="Proteomes" id="UP001208689">
    <property type="component" value="Chromosome"/>
</dbReference>
<evidence type="ECO:0000256" key="1">
    <source>
        <dbReference type="SAM" id="Phobius"/>
    </source>
</evidence>
<evidence type="ECO:0000313" key="2">
    <source>
        <dbReference type="EMBL" id="UYP44586.1"/>
    </source>
</evidence>
<feature type="transmembrane region" description="Helical" evidence="1">
    <location>
        <begin position="124"/>
        <end position="146"/>
    </location>
</feature>
<feature type="transmembrane region" description="Helical" evidence="1">
    <location>
        <begin position="18"/>
        <end position="36"/>
    </location>
</feature>
<proteinExistence type="predicted"/>
<accession>A0ABY6HME4</accession>
<feature type="transmembrane region" description="Helical" evidence="1">
    <location>
        <begin position="158"/>
        <end position="182"/>
    </location>
</feature>
<feature type="transmembrane region" description="Helical" evidence="1">
    <location>
        <begin position="194"/>
        <end position="214"/>
    </location>
</feature>
<evidence type="ECO:0008006" key="4">
    <source>
        <dbReference type="Google" id="ProtNLM"/>
    </source>
</evidence>
<reference evidence="2" key="1">
    <citation type="submission" date="2022-09" db="EMBL/GenBank/DDBJ databases">
        <title>Actin cytoskeleton and complex cell architecture in an #Asgard archaeon.</title>
        <authorList>
            <person name="Ponce Toledo R.I."/>
            <person name="Schleper C."/>
            <person name="Rodrigues Oliveira T."/>
            <person name="Wollweber F."/>
            <person name="Xu J."/>
            <person name="Rittmann S."/>
            <person name="Klingl A."/>
            <person name="Pilhofer M."/>
        </authorList>
    </citation>
    <scope>NUCLEOTIDE SEQUENCE</scope>
    <source>
        <strain evidence="2">B-35</strain>
    </source>
</reference>
<dbReference type="Pfam" id="PF12679">
    <property type="entry name" value="ABC2_membrane_2"/>
    <property type="match status" value="1"/>
</dbReference>
<feature type="transmembrane region" description="Helical" evidence="1">
    <location>
        <begin position="74"/>
        <end position="93"/>
    </location>
</feature>
<dbReference type="EMBL" id="CP104013">
    <property type="protein sequence ID" value="UYP44586.1"/>
    <property type="molecule type" value="Genomic_DNA"/>
</dbReference>